<proteinExistence type="inferred from homology"/>
<dbReference type="Pfam" id="PF00106">
    <property type="entry name" value="adh_short"/>
    <property type="match status" value="1"/>
</dbReference>
<dbReference type="PANTHER" id="PTHR45024:SF2">
    <property type="entry name" value="SCP2 DOMAIN-CONTAINING PROTEIN"/>
    <property type="match status" value="1"/>
</dbReference>
<evidence type="ECO:0000256" key="3">
    <source>
        <dbReference type="RuleBase" id="RU000363"/>
    </source>
</evidence>
<evidence type="ECO:0000256" key="2">
    <source>
        <dbReference type="ARBA" id="ARBA00023002"/>
    </source>
</evidence>
<evidence type="ECO:0000259" key="4">
    <source>
        <dbReference type="SMART" id="SM00822"/>
    </source>
</evidence>
<evidence type="ECO:0000256" key="1">
    <source>
        <dbReference type="ARBA" id="ARBA00006484"/>
    </source>
</evidence>
<dbReference type="Gene3D" id="3.40.50.720">
    <property type="entry name" value="NAD(P)-binding Rossmann-like Domain"/>
    <property type="match status" value="1"/>
</dbReference>
<keyword evidence="6" id="KW-1185">Reference proteome</keyword>
<dbReference type="RefSeq" id="WP_278223991.1">
    <property type="nucleotide sequence ID" value="NZ_JAKZMO010000055.1"/>
</dbReference>
<dbReference type="Proteomes" id="UP001154266">
    <property type="component" value="Unassembled WGS sequence"/>
</dbReference>
<organism evidence="5 6">
    <name type="scientific">Mycolicibacterium gadium</name>
    <name type="common">Mycobacterium gadium</name>
    <dbReference type="NCBI Taxonomy" id="1794"/>
    <lineage>
        <taxon>Bacteria</taxon>
        <taxon>Bacillati</taxon>
        <taxon>Actinomycetota</taxon>
        <taxon>Actinomycetes</taxon>
        <taxon>Mycobacteriales</taxon>
        <taxon>Mycobacteriaceae</taxon>
        <taxon>Mycolicibacterium</taxon>
    </lineage>
</organism>
<dbReference type="InterPro" id="IPR002347">
    <property type="entry name" value="SDR_fam"/>
</dbReference>
<dbReference type="InterPro" id="IPR020904">
    <property type="entry name" value="Sc_DH/Rdtase_CS"/>
</dbReference>
<reference evidence="5" key="1">
    <citation type="journal article" date="2023" name="Environ. Microbiol.">
        <title>The 2-methylpropene degradation pathway in Mycobacteriaceae family strains.</title>
        <authorList>
            <person name="Helbich S."/>
            <person name="Barrantes I."/>
            <person name="Dos Anjos Borges L.G."/>
            <person name="Pieper D.H."/>
            <person name="Vainshtein Y."/>
            <person name="Sohn K."/>
            <person name="Engesser K.H."/>
        </authorList>
    </citation>
    <scope>NUCLEOTIDE SEQUENCE</scope>
    <source>
        <strain evidence="5">IBE100</strain>
    </source>
</reference>
<dbReference type="PRINTS" id="PR00081">
    <property type="entry name" value="GDHRDH"/>
</dbReference>
<dbReference type="InterPro" id="IPR051687">
    <property type="entry name" value="Peroxisomal_Beta-Oxidation"/>
</dbReference>
<name>A0ABT6H0N1_MYCGU</name>
<comment type="caution">
    <text evidence="5">The sequence shown here is derived from an EMBL/GenBank/DDBJ whole genome shotgun (WGS) entry which is preliminary data.</text>
</comment>
<dbReference type="InterPro" id="IPR036291">
    <property type="entry name" value="NAD(P)-bd_dom_sf"/>
</dbReference>
<dbReference type="PANTHER" id="PTHR45024">
    <property type="entry name" value="DEHYDROGENASES, SHORT CHAIN"/>
    <property type="match status" value="1"/>
</dbReference>
<comment type="similarity">
    <text evidence="1 3">Belongs to the short-chain dehydrogenases/reductases (SDR) family.</text>
</comment>
<dbReference type="EMBL" id="JAKZMO010000055">
    <property type="protein sequence ID" value="MDG5486958.1"/>
    <property type="molecule type" value="Genomic_DNA"/>
</dbReference>
<protein>
    <submittedName>
        <fullName evidence="5">SDR family NAD(P)-dependent oxidoreductase</fullName>
    </submittedName>
</protein>
<dbReference type="InterPro" id="IPR057326">
    <property type="entry name" value="KR_dom"/>
</dbReference>
<feature type="domain" description="Ketoreductase" evidence="4">
    <location>
        <begin position="9"/>
        <end position="200"/>
    </location>
</feature>
<evidence type="ECO:0000313" key="6">
    <source>
        <dbReference type="Proteomes" id="UP001154266"/>
    </source>
</evidence>
<evidence type="ECO:0000313" key="5">
    <source>
        <dbReference type="EMBL" id="MDG5486958.1"/>
    </source>
</evidence>
<dbReference type="SUPFAM" id="SSF51735">
    <property type="entry name" value="NAD(P)-binding Rossmann-fold domains"/>
    <property type="match status" value="1"/>
</dbReference>
<dbReference type="SMART" id="SM00822">
    <property type="entry name" value="PKS_KR"/>
    <property type="match status" value="1"/>
</dbReference>
<dbReference type="PRINTS" id="PR00080">
    <property type="entry name" value="SDRFAMILY"/>
</dbReference>
<keyword evidence="2" id="KW-0560">Oxidoreductase</keyword>
<sequence length="298" mass="30627">MTSLNFDERVAIVTGAGRGLGRSHALELARRGARVVVNDVGGSVNGEGASVDAAQAVVDEIEAIGGTAITNHDTVSTADGGRAIVGAALEAFGRLDILVNNAGIIRDKAFHKMDEVMIDAVIDVHLKGALYVTQPAFTHMREHRYGRIVNTSSASGLFGNFGQANYGAAKAGIAGLTRVLALEGASYGIAVNAIAPIANTRMTEGILGDLTSRVSPASVSPVVAYLAHEDCKANGSIYSVAGGRVAKIFVAETTGSVISALTAEEVRDQLSAIEDAANYHEPDSLAAATSIIADALAN</sequence>
<accession>A0ABT6H0N1</accession>
<gene>
    <name evidence="5" type="ORF">MNO81_29570</name>
</gene>
<dbReference type="PROSITE" id="PS00061">
    <property type="entry name" value="ADH_SHORT"/>
    <property type="match status" value="1"/>
</dbReference>